<evidence type="ECO:0000313" key="2">
    <source>
        <dbReference type="EMBL" id="ESK89198.1"/>
    </source>
</evidence>
<dbReference type="AlphaFoldDB" id="V2WQU6"/>
<dbReference type="EMBL" id="AWSO01000577">
    <property type="protein sequence ID" value="ESK89198.1"/>
    <property type="molecule type" value="Genomic_DNA"/>
</dbReference>
<evidence type="ECO:0000256" key="1">
    <source>
        <dbReference type="SAM" id="MobiDB-lite"/>
    </source>
</evidence>
<proteinExistence type="predicted"/>
<reference evidence="2 3" key="1">
    <citation type="journal article" date="2014" name="BMC Genomics">
        <title>Genome and secretome analysis of the hemibiotrophic fungal pathogen, Moniliophthora roreri, which causes frosty pod rot disease of cacao: mechanisms of the biotrophic and necrotrophic phases.</title>
        <authorList>
            <person name="Meinhardt L.W."/>
            <person name="Costa G.G.L."/>
            <person name="Thomazella D.P.T."/>
            <person name="Teixeira P.J.P.L."/>
            <person name="Carazzolle M.F."/>
            <person name="Schuster S.C."/>
            <person name="Carlson J.E."/>
            <person name="Guiltinan M.J."/>
            <person name="Mieczkowski P."/>
            <person name="Farmer A."/>
            <person name="Ramaraj T."/>
            <person name="Crozier J."/>
            <person name="Davis R.E."/>
            <person name="Shao J."/>
            <person name="Melnick R.L."/>
            <person name="Pereira G.A.G."/>
            <person name="Bailey B.A."/>
        </authorList>
    </citation>
    <scope>NUCLEOTIDE SEQUENCE [LARGE SCALE GENOMIC DNA]</scope>
    <source>
        <strain evidence="2 3">MCA 2997</strain>
    </source>
</reference>
<feature type="region of interest" description="Disordered" evidence="1">
    <location>
        <begin position="1"/>
        <end position="71"/>
    </location>
</feature>
<evidence type="ECO:0000313" key="3">
    <source>
        <dbReference type="Proteomes" id="UP000017559"/>
    </source>
</evidence>
<feature type="compositionally biased region" description="Polar residues" evidence="1">
    <location>
        <begin position="47"/>
        <end position="71"/>
    </location>
</feature>
<sequence>MQDSTGREAAALPQQTPEASSPHLLIRAESRITGADACRRSPHRNNRAQTRSGFPSATSTTRSLQTDFTDP</sequence>
<protein>
    <submittedName>
        <fullName evidence="2">Uncharacterized protein</fullName>
    </submittedName>
</protein>
<dbReference type="HOGENOM" id="CLU_2740613_0_0_1"/>
<accession>V2WQU6</accession>
<name>V2WQU6_MONRO</name>
<keyword evidence="3" id="KW-1185">Reference proteome</keyword>
<dbReference type="KEGG" id="mrr:Moror_5205"/>
<gene>
    <name evidence="2" type="ORF">Moror_5205</name>
</gene>
<dbReference type="Proteomes" id="UP000017559">
    <property type="component" value="Unassembled WGS sequence"/>
</dbReference>
<organism evidence="2 3">
    <name type="scientific">Moniliophthora roreri (strain MCA 2997)</name>
    <name type="common">Cocoa frosty pod rot fungus</name>
    <name type="synonym">Crinipellis roreri</name>
    <dbReference type="NCBI Taxonomy" id="1381753"/>
    <lineage>
        <taxon>Eukaryota</taxon>
        <taxon>Fungi</taxon>
        <taxon>Dikarya</taxon>
        <taxon>Basidiomycota</taxon>
        <taxon>Agaricomycotina</taxon>
        <taxon>Agaricomycetes</taxon>
        <taxon>Agaricomycetidae</taxon>
        <taxon>Agaricales</taxon>
        <taxon>Marasmiineae</taxon>
        <taxon>Marasmiaceae</taxon>
        <taxon>Moniliophthora</taxon>
    </lineage>
</organism>
<comment type="caution">
    <text evidence="2">The sequence shown here is derived from an EMBL/GenBank/DDBJ whole genome shotgun (WGS) entry which is preliminary data.</text>
</comment>